<dbReference type="InterPro" id="IPR020607">
    <property type="entry name" value="Primase_DnaG_arc"/>
</dbReference>
<dbReference type="GO" id="GO:0005737">
    <property type="term" value="C:cytoplasm"/>
    <property type="evidence" value="ECO:0007669"/>
    <property type="project" value="TreeGrafter"/>
</dbReference>
<dbReference type="SMART" id="SM00493">
    <property type="entry name" value="TOPRIM"/>
    <property type="match status" value="1"/>
</dbReference>
<keyword evidence="5 9" id="KW-0235">DNA replication</keyword>
<dbReference type="GO" id="GO:0003899">
    <property type="term" value="F:DNA-directed RNA polymerase activity"/>
    <property type="evidence" value="ECO:0007669"/>
    <property type="project" value="UniProtKB-UniRule"/>
</dbReference>
<keyword evidence="1 9" id="KW-0240">DNA-directed RNA polymerase</keyword>
<keyword evidence="8 9" id="KW-0804">Transcription</keyword>
<comment type="similarity">
    <text evidence="9">Belongs to the archaeal DnaG primase family.</text>
</comment>
<dbReference type="NCBIfam" id="NF003108">
    <property type="entry name" value="PRK04031.1-1"/>
    <property type="match status" value="1"/>
</dbReference>
<accession>A0A8J8TE03</accession>
<name>A0A8J8TE03_9ARCH</name>
<feature type="domain" description="Toprim" evidence="11">
    <location>
        <begin position="172"/>
        <end position="251"/>
    </location>
</feature>
<evidence type="ECO:0000256" key="9">
    <source>
        <dbReference type="HAMAP-Rule" id="MF_00007"/>
    </source>
</evidence>
<protein>
    <recommendedName>
        <fullName evidence="9">DNA primase DnaG</fullName>
        <ecNumber evidence="9">2.7.7.101</ecNumber>
    </recommendedName>
</protein>
<dbReference type="Proteomes" id="UP000752814">
    <property type="component" value="Unassembled WGS sequence"/>
</dbReference>
<evidence type="ECO:0000259" key="11">
    <source>
        <dbReference type="PROSITE" id="PS50880"/>
    </source>
</evidence>
<evidence type="ECO:0000256" key="8">
    <source>
        <dbReference type="ARBA" id="ARBA00023163"/>
    </source>
</evidence>
<dbReference type="OMA" id="DRVGPCE"/>
<dbReference type="AlphaFoldDB" id="A0A8J8TE03"/>
<dbReference type="PROSITE" id="PS50880">
    <property type="entry name" value="TOPRIM"/>
    <property type="match status" value="1"/>
</dbReference>
<evidence type="ECO:0000256" key="10">
    <source>
        <dbReference type="SAM" id="MobiDB-lite"/>
    </source>
</evidence>
<dbReference type="PANTHER" id="PTHR30313">
    <property type="entry name" value="DNA PRIMASE"/>
    <property type="match status" value="1"/>
</dbReference>
<dbReference type="InterPro" id="IPR050219">
    <property type="entry name" value="DnaG_primase"/>
</dbReference>
<dbReference type="GO" id="GO:0046872">
    <property type="term" value="F:metal ion binding"/>
    <property type="evidence" value="ECO:0007669"/>
    <property type="project" value="UniProtKB-KW"/>
</dbReference>
<dbReference type="PANTHER" id="PTHR30313:SF2">
    <property type="entry name" value="DNA PRIMASE"/>
    <property type="match status" value="1"/>
</dbReference>
<evidence type="ECO:0000256" key="1">
    <source>
        <dbReference type="ARBA" id="ARBA00022478"/>
    </source>
</evidence>
<dbReference type="Pfam" id="PF13662">
    <property type="entry name" value="Toprim_4"/>
    <property type="match status" value="1"/>
</dbReference>
<dbReference type="InterPro" id="IPR034154">
    <property type="entry name" value="TOPRIM_DnaG/twinkle"/>
</dbReference>
<reference evidence="12" key="1">
    <citation type="submission" date="2016-03" db="EMBL/GenBank/DDBJ databases">
        <authorList>
            <person name="Borrel G."/>
            <person name="Mccann A."/>
            <person name="O'Toole P.W."/>
        </authorList>
    </citation>
    <scope>NUCLEOTIDE SEQUENCE</scope>
    <source>
        <strain evidence="12">183</strain>
    </source>
</reference>
<proteinExistence type="inferred from homology"/>
<dbReference type="RefSeq" id="WP_020449027.1">
    <property type="nucleotide sequence ID" value="NZ_CAYAYA010000025.1"/>
</dbReference>
<dbReference type="EMBL" id="LVVT01000023">
    <property type="protein sequence ID" value="TQS81363.1"/>
    <property type="molecule type" value="Genomic_DNA"/>
</dbReference>
<dbReference type="InterPro" id="IPR006171">
    <property type="entry name" value="TOPRIM_dom"/>
</dbReference>
<keyword evidence="6" id="KW-0479">Metal-binding</keyword>
<sequence>MNIDPSTTKYLIKARLQADGIVEKPDVVGAIFGQTEGLLGDELDLHDLQKSGRMGRIEVEVISKQGKSDGEVLIPSSLDQVETVILASALETIDRVGPCKAKITILGIEDVRVIKRAKIIERAKELLADLIKQSKTTGIDLTESVRQSVQIEELVHYGKEHLPAGPNVGESDAVIVVEGRSDVLNLLRSGIKNTIAVEGTNVPKTVMDLSKERIITAFVDGDRGGDLILRELFQVAEVDFVARAPRGMEVEELTQKQIMKCLRNKIPGEQYMEMYNMVPDAAPSLLKEEEVTAIIEKPIESLVVEKPVEREPVQERPEKRQREPRESRSHREPRERKSKKEKEPAADILEEPVTDPFAEIDEEKESSSGLSEAQEKYKEMINSLSTTSKANILGKDGEVIREVSVRELVNTLKNGVEGVYSVVFDGIITQRIVDIASNMNIETIVGTKLGNIAKQPENVEIWTKDELNA</sequence>
<dbReference type="GO" id="GO:0006269">
    <property type="term" value="P:DNA replication, synthesis of primer"/>
    <property type="evidence" value="ECO:0007669"/>
    <property type="project" value="UniProtKB-UniRule"/>
</dbReference>
<dbReference type="GO" id="GO:0000178">
    <property type="term" value="C:exosome (RNase complex)"/>
    <property type="evidence" value="ECO:0007669"/>
    <property type="project" value="UniProtKB-KW"/>
</dbReference>
<keyword evidence="2 9" id="KW-0639">Primosome</keyword>
<evidence type="ECO:0000256" key="4">
    <source>
        <dbReference type="ARBA" id="ARBA00022695"/>
    </source>
</evidence>
<keyword evidence="7" id="KW-0460">Magnesium</keyword>
<dbReference type="GeneID" id="41323560"/>
<comment type="catalytic activity">
    <reaction evidence="9">
        <text>ssDNA + n NTP = ssDNA/pppN(pN)n-1 hybrid + (n-1) diphosphate.</text>
        <dbReference type="EC" id="2.7.7.101"/>
    </reaction>
</comment>
<gene>
    <name evidence="9" type="primary">dnaG</name>
    <name evidence="12" type="ORF">A3207_08405</name>
</gene>
<dbReference type="GO" id="GO:0008143">
    <property type="term" value="F:poly(A) binding"/>
    <property type="evidence" value="ECO:0007669"/>
    <property type="project" value="InterPro"/>
</dbReference>
<feature type="compositionally biased region" description="Basic and acidic residues" evidence="10">
    <location>
        <begin position="308"/>
        <end position="345"/>
    </location>
</feature>
<feature type="region of interest" description="Disordered" evidence="10">
    <location>
        <begin position="308"/>
        <end position="374"/>
    </location>
</feature>
<comment type="caution">
    <text evidence="12">The sequence shown here is derived from an EMBL/GenBank/DDBJ whole genome shotgun (WGS) entry which is preliminary data.</text>
</comment>
<evidence type="ECO:0000256" key="6">
    <source>
        <dbReference type="ARBA" id="ARBA00022723"/>
    </source>
</evidence>
<dbReference type="SUPFAM" id="SSF56731">
    <property type="entry name" value="DNA primase core"/>
    <property type="match status" value="1"/>
</dbReference>
<dbReference type="GO" id="GO:1990077">
    <property type="term" value="C:primosome complex"/>
    <property type="evidence" value="ECO:0007669"/>
    <property type="project" value="UniProtKB-KW"/>
</dbReference>
<organism evidence="12 13">
    <name type="scientific">Candidatus Methanomassiliicoccus intestinalis</name>
    <dbReference type="NCBI Taxonomy" id="1406512"/>
    <lineage>
        <taxon>Archaea</taxon>
        <taxon>Methanobacteriati</taxon>
        <taxon>Thermoplasmatota</taxon>
        <taxon>Thermoplasmata</taxon>
        <taxon>Methanomassiliicoccales</taxon>
        <taxon>Methanomassiliicoccaceae</taxon>
        <taxon>Methanomassiliicoccus</taxon>
    </lineage>
</organism>
<evidence type="ECO:0000313" key="12">
    <source>
        <dbReference type="EMBL" id="TQS81363.1"/>
    </source>
</evidence>
<dbReference type="HAMAP" id="MF_00007">
    <property type="entry name" value="DNA_primase_DnaG_arc"/>
    <property type="match status" value="1"/>
</dbReference>
<dbReference type="CDD" id="cd01029">
    <property type="entry name" value="TOPRIM_primases"/>
    <property type="match status" value="1"/>
</dbReference>
<keyword evidence="4 9" id="KW-0548">Nucleotidyltransferase</keyword>
<dbReference type="FunFam" id="3.40.1360.10:FF:000010">
    <property type="entry name" value="DNA primase DnaG"/>
    <property type="match status" value="1"/>
</dbReference>
<keyword evidence="3 9" id="KW-0808">Transferase</keyword>
<dbReference type="EC" id="2.7.7.101" evidence="9"/>
<evidence type="ECO:0000313" key="13">
    <source>
        <dbReference type="Proteomes" id="UP000752814"/>
    </source>
</evidence>
<evidence type="ECO:0000256" key="3">
    <source>
        <dbReference type="ARBA" id="ARBA00022679"/>
    </source>
</evidence>
<dbReference type="Gene3D" id="3.40.1360.10">
    <property type="match status" value="1"/>
</dbReference>
<dbReference type="GO" id="GO:0000428">
    <property type="term" value="C:DNA-directed RNA polymerase complex"/>
    <property type="evidence" value="ECO:0007669"/>
    <property type="project" value="UniProtKB-KW"/>
</dbReference>
<evidence type="ECO:0000256" key="7">
    <source>
        <dbReference type="ARBA" id="ARBA00022842"/>
    </source>
</evidence>
<evidence type="ECO:0000256" key="2">
    <source>
        <dbReference type="ARBA" id="ARBA00022515"/>
    </source>
</evidence>
<feature type="compositionally biased region" description="Acidic residues" evidence="10">
    <location>
        <begin position="348"/>
        <end position="364"/>
    </location>
</feature>
<comment type="function">
    <text evidence="9">RNA polymerase that catalyzes the synthesis of short RNA molecules used as primers for DNA polymerase during DNA replication. Also part of the exosome, which is a complex involved in RNA degradation. Acts as a poly(A)-binding protein that enhances the interaction between heteropolymeric, adenine-rich transcripts and the exosome.</text>
</comment>
<comment type="subunit">
    <text evidence="9">Forms a ternary complex with MCM helicase and DNA. Component of the archaeal exosome complex.</text>
</comment>
<keyword evidence="9" id="KW-0271">Exosome</keyword>
<evidence type="ECO:0000256" key="5">
    <source>
        <dbReference type="ARBA" id="ARBA00022705"/>
    </source>
</evidence>